<reference evidence="8 9" key="1">
    <citation type="submission" date="2024-09" db="EMBL/GenBank/DDBJ databases">
        <title>Chromosome-scale assembly of Riccia fluitans.</title>
        <authorList>
            <person name="Paukszto L."/>
            <person name="Sawicki J."/>
            <person name="Karawczyk K."/>
            <person name="Piernik-Szablinska J."/>
            <person name="Szczecinska M."/>
            <person name="Mazdziarz M."/>
        </authorList>
    </citation>
    <scope>NUCLEOTIDE SEQUENCE [LARGE SCALE GENOMIC DNA]</scope>
    <source>
        <strain evidence="8">Rf_01</strain>
        <tissue evidence="8">Aerial parts of the thallus</tissue>
    </source>
</reference>
<gene>
    <name evidence="8" type="ORF">R1flu_009393</name>
</gene>
<dbReference type="Pfam" id="PF00134">
    <property type="entry name" value="Cyclin_N"/>
    <property type="match status" value="1"/>
</dbReference>
<dbReference type="SMART" id="SM01332">
    <property type="entry name" value="Cyclin_C"/>
    <property type="match status" value="1"/>
</dbReference>
<feature type="domain" description="Cyclin-like" evidence="6">
    <location>
        <begin position="326"/>
        <end position="408"/>
    </location>
</feature>
<comment type="caution">
    <text evidence="8">The sequence shown here is derived from an EMBL/GenBank/DDBJ whole genome shotgun (WGS) entry which is preliminary data.</text>
</comment>
<keyword evidence="4" id="KW-0131">Cell cycle</keyword>
<evidence type="ECO:0000256" key="5">
    <source>
        <dbReference type="RuleBase" id="RU000383"/>
    </source>
</evidence>
<dbReference type="Proteomes" id="UP001605036">
    <property type="component" value="Unassembled WGS sequence"/>
</dbReference>
<dbReference type="InterPro" id="IPR039361">
    <property type="entry name" value="Cyclin"/>
</dbReference>
<keyword evidence="9" id="KW-1185">Reference proteome</keyword>
<evidence type="ECO:0000256" key="2">
    <source>
        <dbReference type="ARBA" id="ARBA00022618"/>
    </source>
</evidence>
<dbReference type="PIRSF" id="PIRSF001771">
    <property type="entry name" value="Cyclin_A_B_D_E"/>
    <property type="match status" value="1"/>
</dbReference>
<proteinExistence type="inferred from homology"/>
<evidence type="ECO:0000256" key="1">
    <source>
        <dbReference type="ARBA" id="ARBA00006955"/>
    </source>
</evidence>
<evidence type="ECO:0000256" key="4">
    <source>
        <dbReference type="ARBA" id="ARBA00023306"/>
    </source>
</evidence>
<evidence type="ECO:0000256" key="3">
    <source>
        <dbReference type="ARBA" id="ARBA00023127"/>
    </source>
</evidence>
<dbReference type="AlphaFoldDB" id="A0ABD1Z2E2"/>
<evidence type="ECO:0000259" key="7">
    <source>
        <dbReference type="SMART" id="SM01332"/>
    </source>
</evidence>
<evidence type="ECO:0000313" key="9">
    <source>
        <dbReference type="Proteomes" id="UP001605036"/>
    </source>
</evidence>
<feature type="domain" description="Cyclin C-terminal" evidence="7">
    <location>
        <begin position="322"/>
        <end position="439"/>
    </location>
</feature>
<dbReference type="SUPFAM" id="SSF47954">
    <property type="entry name" value="Cyclin-like"/>
    <property type="match status" value="2"/>
</dbReference>
<dbReference type="Pfam" id="PF02984">
    <property type="entry name" value="Cyclin_C"/>
    <property type="match status" value="1"/>
</dbReference>
<dbReference type="InterPro" id="IPR006671">
    <property type="entry name" value="Cyclin_N"/>
</dbReference>
<dbReference type="GO" id="GO:0010332">
    <property type="term" value="P:response to gamma radiation"/>
    <property type="evidence" value="ECO:0007669"/>
    <property type="project" value="UniProtKB-ARBA"/>
</dbReference>
<dbReference type="InterPro" id="IPR013763">
    <property type="entry name" value="Cyclin-like_dom"/>
</dbReference>
<dbReference type="InterPro" id="IPR004367">
    <property type="entry name" value="Cyclin_C-dom"/>
</dbReference>
<dbReference type="Gene3D" id="1.10.472.10">
    <property type="entry name" value="Cyclin-like"/>
    <property type="match status" value="2"/>
</dbReference>
<dbReference type="FunFam" id="1.10.472.10:FF:000032">
    <property type="entry name" value="G2/mitotic-specific cyclin-1"/>
    <property type="match status" value="1"/>
</dbReference>
<dbReference type="CDD" id="cd20511">
    <property type="entry name" value="CYCLIN_AtCycB-like_rpt2"/>
    <property type="match status" value="1"/>
</dbReference>
<dbReference type="InterPro" id="IPR046965">
    <property type="entry name" value="Cyclin_A/B-like"/>
</dbReference>
<dbReference type="PANTHER" id="PTHR10177">
    <property type="entry name" value="CYCLINS"/>
    <property type="match status" value="1"/>
</dbReference>
<dbReference type="CDD" id="cd20567">
    <property type="entry name" value="CYCLIN_AtCycB-like_rpt1"/>
    <property type="match status" value="1"/>
</dbReference>
<dbReference type="EMBL" id="JBHFFA010000002">
    <property type="protein sequence ID" value="KAL2641806.1"/>
    <property type="molecule type" value="Genomic_DNA"/>
</dbReference>
<comment type="similarity">
    <text evidence="1">Belongs to the cyclin family. Cyclin AB subfamily.</text>
</comment>
<organism evidence="8 9">
    <name type="scientific">Riccia fluitans</name>
    <dbReference type="NCBI Taxonomy" id="41844"/>
    <lineage>
        <taxon>Eukaryota</taxon>
        <taxon>Viridiplantae</taxon>
        <taxon>Streptophyta</taxon>
        <taxon>Embryophyta</taxon>
        <taxon>Marchantiophyta</taxon>
        <taxon>Marchantiopsida</taxon>
        <taxon>Marchantiidae</taxon>
        <taxon>Marchantiales</taxon>
        <taxon>Ricciaceae</taxon>
        <taxon>Riccia</taxon>
    </lineage>
</organism>
<accession>A0ABD1Z2E2</accession>
<keyword evidence="3 5" id="KW-0195">Cyclin</keyword>
<evidence type="ECO:0000259" key="6">
    <source>
        <dbReference type="SMART" id="SM00385"/>
    </source>
</evidence>
<protein>
    <submittedName>
        <fullName evidence="8">Uncharacterized protein</fullName>
    </submittedName>
</protein>
<dbReference type="InterPro" id="IPR036915">
    <property type="entry name" value="Cyclin-like_sf"/>
</dbReference>
<keyword evidence="2" id="KW-0132">Cell division</keyword>
<sequence>MAGTRATERLAASRENVGASKGVLGGAANAPPAANTRRALGDIGNLVGAMAVRCHVSKDGVVNPVKQDGVTTWGAKQRRTGGKIANSAPVKAEPLVEELKPTIVAASTIEEVENANGAGLPPPVPVPRLKAFARGQRVTTAVKKVPTLTATLTARSEACGKHDTEMLEAEAQSFVNIDEGDVDNQLAVVDYVEDIYSFYRKAEVQSCVAPDYMSRQADINDKMRAILIDWLIEVHLKFGLMPETLFLTTNLIDRYLSVASVSRKTLQLVGVTAMLLAAKYEEIIAPEVEAIVFISDDAYTRDQVLEMEKGMLNILRFNLTVPTPYVFMIRFLKAASSDKQMELLSFFLVELCLTEYVMVKFPPSQLAASAVYTAQLTLGRTPCWTPTLARHSGYTEAQLKECSRMMVGFHQKAAEGKLVVVHKKYSSAKFQSVACLAAAMIPDADSDGSAVNV</sequence>
<name>A0ABD1Z2E2_9MARC</name>
<dbReference type="SMART" id="SM00385">
    <property type="entry name" value="CYCLIN"/>
    <property type="match status" value="2"/>
</dbReference>
<dbReference type="GO" id="GO:0051301">
    <property type="term" value="P:cell division"/>
    <property type="evidence" value="ECO:0007669"/>
    <property type="project" value="UniProtKB-KW"/>
</dbReference>
<evidence type="ECO:0000313" key="8">
    <source>
        <dbReference type="EMBL" id="KAL2641806.1"/>
    </source>
</evidence>
<feature type="domain" description="Cyclin-like" evidence="6">
    <location>
        <begin position="229"/>
        <end position="313"/>
    </location>
</feature>